<dbReference type="InterPro" id="IPR013974">
    <property type="entry name" value="SAF"/>
</dbReference>
<dbReference type="GO" id="GO:0042597">
    <property type="term" value="C:periplasmic space"/>
    <property type="evidence" value="ECO:0007669"/>
    <property type="project" value="UniProtKB-SubCell"/>
</dbReference>
<evidence type="ECO:0000313" key="5">
    <source>
        <dbReference type="EMBL" id="KKN66296.1"/>
    </source>
</evidence>
<accession>A0A0F9UYL4</accession>
<evidence type="ECO:0000259" key="4">
    <source>
        <dbReference type="SMART" id="SM00858"/>
    </source>
</evidence>
<reference evidence="5" key="1">
    <citation type="journal article" date="2015" name="Nature">
        <title>Complex archaea that bridge the gap between prokaryotes and eukaryotes.</title>
        <authorList>
            <person name="Spang A."/>
            <person name="Saw J.H."/>
            <person name="Jorgensen S.L."/>
            <person name="Zaremba-Niedzwiedzka K."/>
            <person name="Martijn J."/>
            <person name="Lind A.E."/>
            <person name="van Eijk R."/>
            <person name="Schleper C."/>
            <person name="Guy L."/>
            <person name="Ettema T.J."/>
        </authorList>
    </citation>
    <scope>NUCLEOTIDE SEQUENCE</scope>
</reference>
<keyword evidence="3" id="KW-0574">Periplasm</keyword>
<dbReference type="InterPro" id="IPR041231">
    <property type="entry name" value="FlgA_N"/>
</dbReference>
<feature type="domain" description="SAF" evidence="4">
    <location>
        <begin position="108"/>
        <end position="170"/>
    </location>
</feature>
<organism evidence="5">
    <name type="scientific">marine sediment metagenome</name>
    <dbReference type="NCBI Taxonomy" id="412755"/>
    <lineage>
        <taxon>unclassified sequences</taxon>
        <taxon>metagenomes</taxon>
        <taxon>ecological metagenomes</taxon>
    </lineage>
</organism>
<dbReference type="CDD" id="cd11614">
    <property type="entry name" value="SAF_CpaB_FlgA_like"/>
    <property type="match status" value="1"/>
</dbReference>
<evidence type="ECO:0000256" key="2">
    <source>
        <dbReference type="ARBA" id="ARBA00022729"/>
    </source>
</evidence>
<dbReference type="Pfam" id="PF13144">
    <property type="entry name" value="ChapFlgA"/>
    <property type="match status" value="1"/>
</dbReference>
<dbReference type="PANTHER" id="PTHR36307">
    <property type="entry name" value="FLAGELLA BASAL BODY P-RING FORMATION PROTEIN FLGA"/>
    <property type="match status" value="1"/>
</dbReference>
<dbReference type="SMART" id="SM00858">
    <property type="entry name" value="SAF"/>
    <property type="match status" value="1"/>
</dbReference>
<dbReference type="InterPro" id="IPR039246">
    <property type="entry name" value="Flagellar_FlgA"/>
</dbReference>
<evidence type="ECO:0000256" key="1">
    <source>
        <dbReference type="ARBA" id="ARBA00004418"/>
    </source>
</evidence>
<proteinExistence type="predicted"/>
<dbReference type="EMBL" id="LAZR01000505">
    <property type="protein sequence ID" value="KKN66296.1"/>
    <property type="molecule type" value="Genomic_DNA"/>
</dbReference>
<comment type="caution">
    <text evidence="5">The sequence shown here is derived from an EMBL/GenBank/DDBJ whole genome shotgun (WGS) entry which is preliminary data.</text>
</comment>
<comment type="subcellular location">
    <subcellularLocation>
        <location evidence="1">Periplasm</location>
    </subcellularLocation>
</comment>
<name>A0A0F9UYL4_9ZZZZ</name>
<dbReference type="AlphaFoldDB" id="A0A0F9UYL4"/>
<gene>
    <name evidence="5" type="ORF">LCGC14_0473190</name>
</gene>
<keyword evidence="2" id="KW-0732">Signal</keyword>
<dbReference type="Gene3D" id="2.30.30.760">
    <property type="match status" value="1"/>
</dbReference>
<protein>
    <recommendedName>
        <fullName evidence="4">SAF domain-containing protein</fullName>
    </recommendedName>
</protein>
<dbReference type="PANTHER" id="PTHR36307:SF1">
    <property type="entry name" value="FLAGELLA BASAL BODY P-RING FORMATION PROTEIN FLGA"/>
    <property type="match status" value="1"/>
</dbReference>
<dbReference type="Pfam" id="PF17656">
    <property type="entry name" value="ChapFlgA_N"/>
    <property type="match status" value="1"/>
</dbReference>
<sequence>MINWKHKLSLVCGIFVSFHLSADTLHGLDRIEQVAYEYALKQAQASYDNPLIVMDSLDNRLRLQACDAALNVFSTNGAVSLGNQTIGVKCNTPVAWTVYVPVKVKVLKPVVVASKPLSSNQLITENDLKLQQIDIGSLQQGYLSNTQLVVGQQLKYPVSMGSVIKPNSLQSQKIVHRGELITLVAMAGQMEVRMSGTALDDATLGERIKVKNTTSKRIVEGVVDAPGIVKVSL</sequence>
<dbReference type="GO" id="GO:0044780">
    <property type="term" value="P:bacterial-type flagellum assembly"/>
    <property type="evidence" value="ECO:0007669"/>
    <property type="project" value="InterPro"/>
</dbReference>
<dbReference type="Gene3D" id="3.90.1210.10">
    <property type="entry name" value="Antifreeze-like/N-acetylneuraminic acid synthase C-terminal domain"/>
    <property type="match status" value="1"/>
</dbReference>
<dbReference type="InterPro" id="IPR017585">
    <property type="entry name" value="SAF_FlgA"/>
</dbReference>
<evidence type="ECO:0000256" key="3">
    <source>
        <dbReference type="ARBA" id="ARBA00022764"/>
    </source>
</evidence>
<dbReference type="NCBIfam" id="TIGR03170">
    <property type="entry name" value="flgA_cterm"/>
    <property type="match status" value="1"/>
</dbReference>